<evidence type="ECO:0000256" key="5">
    <source>
        <dbReference type="ARBA" id="ARBA00022614"/>
    </source>
</evidence>
<comment type="similarity">
    <text evidence="1">Belongs to the beta type-B retroviral polymerase family. HERV class-II K(HML-2) pol subfamily.</text>
</comment>
<evidence type="ECO:0000313" key="11">
    <source>
        <dbReference type="Proteomes" id="UP001274896"/>
    </source>
</evidence>
<protein>
    <recommendedName>
        <fullName evidence="3">Leucine-rich repeat-containing protein 41</fullName>
        <ecNumber evidence="2">3.1.26.4</ecNumber>
    </recommendedName>
</protein>
<dbReference type="InterPro" id="IPR026137">
    <property type="entry name" value="Leu_rpt_41"/>
</dbReference>
<dbReference type="SUPFAM" id="SSF56672">
    <property type="entry name" value="DNA/RNA polymerases"/>
    <property type="match status" value="1"/>
</dbReference>
<evidence type="ECO:0000313" key="10">
    <source>
        <dbReference type="EMBL" id="KAK3557356.1"/>
    </source>
</evidence>
<dbReference type="GO" id="GO:0004523">
    <property type="term" value="F:RNA-DNA hybrid ribonuclease activity"/>
    <property type="evidence" value="ECO:0007669"/>
    <property type="project" value="UniProtKB-EC"/>
</dbReference>
<dbReference type="InterPro" id="IPR032675">
    <property type="entry name" value="LRR_dom_sf"/>
</dbReference>
<dbReference type="EMBL" id="JAUCMX010000001">
    <property type="protein sequence ID" value="KAK3557356.1"/>
    <property type="molecule type" value="Genomic_DNA"/>
</dbReference>
<reference evidence="10" key="1">
    <citation type="submission" date="2023-06" db="EMBL/GenBank/DDBJ databases">
        <title>Male Hemibagrus guttatus genome.</title>
        <authorList>
            <person name="Bian C."/>
        </authorList>
    </citation>
    <scope>NUCLEOTIDE SEQUENCE</scope>
    <source>
        <strain evidence="10">Male_cb2023</strain>
        <tissue evidence="10">Muscle</tissue>
    </source>
</reference>
<dbReference type="Gene3D" id="3.30.70.270">
    <property type="match status" value="1"/>
</dbReference>
<dbReference type="PANTHER" id="PTHR15354:SF1">
    <property type="entry name" value="LEUCINE-RICH REPEAT-CONTAINING PROTEIN 41"/>
    <property type="match status" value="1"/>
</dbReference>
<sequence length="1120" mass="129223">MDSFTLVQMCIRTVAQNMDVLESQAGDLPASLLQELMPHLNIYYLDKIEKVAHLKGVSCSSAWAAKWRELNRTWRWKLKFLQPEKEDWKQMCLESYFHKVLFRKSHAHSSAIDMTDLSVAAKYVQVLSLFTLQDMLKLASDELRLILSSLETVVRTLKLLDANVLLKHRQSEVLFVLHRLLDHGSVKKLVLKRTPDSRVFRWIMSRCKGSSRIDEGPAEPKCPRLHLLLDEIEYSKFCPSCSTNVTCPEGQIHSADLEFCLTAAARLLPSWIGLCSLHLSPTQLSLEKLTLKAGEIQTTLECLPTILQHAPNLSTLYITGIRQAQSFLHTLPESNPSLKVLLLEDMNLADCHHEIIYLLENSVLEELSLKDCRLLEKCPEKKDFLIPFVAAAKNLCSLHSLSLSQNRLASSVIQIADLFSGEYHGNIIKLDLSTNFLPDRSRPGLTTALTYRAAVEIGLLLVEEVEEGGECTDRERRGKETRWKGSKARSIGAGFKLFYYGVDSKRNGVGVVLKEEFVRNVLEVKRVSDRVMSLKLEIEGVMLNVVSGYAPQVGCELEEKERFWSELDEVMESIPTGERVVIGADFNGHVGEGNAGDEEVMGKFGVKERNLEGQMVVDFAKRMDMAVLNTYFQKREEHRVTYKSGEEEVKDGGREETKWWKLKKEECCEEFRQKLRQALGGQVVLPDDWETTSEVIRVTGRKVLGVSSGRRKEDKETWWWNEEVQDSIQRKRLAKKKWDMDRTEENRQEYKELQRRVKREVSKAKQKAYDELYTRLDTREGEKDLYRLARQRDRDGKDVQQVRVIKDRDGRVLTSEESVQRRWKEYFEELMNEENEREKRVEGVNSVEQKVDKIRKDEVRKALKKMKSGKAVGPDDIPVEVWKCLGEAAVEFLASLFNRVLENLEKAYDRVPREELWYCMRKSGVAEKYVRVVQDMYERSRTVVRCAVGQTEEFKVEVGLHQGSALSPFLFAIVMDQLSEEVRQESPWTMMFADDIVICSESREQVEENLEKGEVCPGEKRNERAVVRLSLRKRQESELEVAELKMLSSNFILPTDLLEFSQKIEAYHPLHRFTLDLRFNPLNRDPVVKGQALRMLRPFCEVLTDEWDFRSAMADHISVM</sequence>
<dbReference type="Gene3D" id="3.80.10.10">
    <property type="entry name" value="Ribonuclease Inhibitor"/>
    <property type="match status" value="1"/>
</dbReference>
<evidence type="ECO:0000256" key="2">
    <source>
        <dbReference type="ARBA" id="ARBA00012180"/>
    </source>
</evidence>
<dbReference type="Proteomes" id="UP001274896">
    <property type="component" value="Unassembled WGS sequence"/>
</dbReference>
<dbReference type="InterPro" id="IPR036691">
    <property type="entry name" value="Endo/exonu/phosph_ase_sf"/>
</dbReference>
<dbReference type="EC" id="3.1.26.4" evidence="2"/>
<dbReference type="PANTHER" id="PTHR15354">
    <property type="entry name" value="MUF1"/>
    <property type="match status" value="1"/>
</dbReference>
<evidence type="ECO:0000256" key="7">
    <source>
        <dbReference type="ARBA" id="ARBA00022786"/>
    </source>
</evidence>
<evidence type="ECO:0000259" key="9">
    <source>
        <dbReference type="PROSITE" id="PS50878"/>
    </source>
</evidence>
<gene>
    <name evidence="10" type="ORF">QTP70_026567</name>
</gene>
<dbReference type="Gene3D" id="3.60.10.10">
    <property type="entry name" value="Endonuclease/exonuclease/phosphatase"/>
    <property type="match status" value="1"/>
</dbReference>
<feature type="coiled-coil region" evidence="8">
    <location>
        <begin position="733"/>
        <end position="767"/>
    </location>
</feature>
<keyword evidence="7" id="KW-0833">Ubl conjugation pathway</keyword>
<dbReference type="InterPro" id="IPR000477">
    <property type="entry name" value="RT_dom"/>
</dbReference>
<evidence type="ECO:0000256" key="1">
    <source>
        <dbReference type="ARBA" id="ARBA00010879"/>
    </source>
</evidence>
<keyword evidence="6" id="KW-0677">Repeat</keyword>
<accession>A0AAE0RJL2</accession>
<keyword evidence="5" id="KW-0433">Leucine-rich repeat</keyword>
<evidence type="ECO:0000256" key="3">
    <source>
        <dbReference type="ARBA" id="ARBA00014201"/>
    </source>
</evidence>
<dbReference type="InterPro" id="IPR043128">
    <property type="entry name" value="Rev_trsase/Diguanyl_cyclase"/>
</dbReference>
<organism evidence="10 11">
    <name type="scientific">Hemibagrus guttatus</name>
    <dbReference type="NCBI Taxonomy" id="175788"/>
    <lineage>
        <taxon>Eukaryota</taxon>
        <taxon>Metazoa</taxon>
        <taxon>Chordata</taxon>
        <taxon>Craniata</taxon>
        <taxon>Vertebrata</taxon>
        <taxon>Euteleostomi</taxon>
        <taxon>Actinopterygii</taxon>
        <taxon>Neopterygii</taxon>
        <taxon>Teleostei</taxon>
        <taxon>Ostariophysi</taxon>
        <taxon>Siluriformes</taxon>
        <taxon>Bagridae</taxon>
        <taxon>Hemibagrus</taxon>
    </lineage>
</organism>
<evidence type="ECO:0000256" key="4">
    <source>
        <dbReference type="ARBA" id="ARBA00022553"/>
    </source>
</evidence>
<keyword evidence="4" id="KW-0597">Phosphoprotein</keyword>
<dbReference type="Pfam" id="PF00078">
    <property type="entry name" value="RVT_1"/>
    <property type="match status" value="1"/>
</dbReference>
<dbReference type="AlphaFoldDB" id="A0AAE0RJL2"/>
<keyword evidence="8" id="KW-0175">Coiled coil</keyword>
<keyword evidence="11" id="KW-1185">Reference proteome</keyword>
<proteinExistence type="inferred from homology"/>
<dbReference type="InterPro" id="IPR043502">
    <property type="entry name" value="DNA/RNA_pol_sf"/>
</dbReference>
<feature type="domain" description="Reverse transcriptase" evidence="9">
    <location>
        <begin position="786"/>
        <end position="1075"/>
    </location>
</feature>
<evidence type="ECO:0000256" key="6">
    <source>
        <dbReference type="ARBA" id="ARBA00022737"/>
    </source>
</evidence>
<evidence type="ECO:0000256" key="8">
    <source>
        <dbReference type="SAM" id="Coils"/>
    </source>
</evidence>
<comment type="caution">
    <text evidence="10">The sequence shown here is derived from an EMBL/GenBank/DDBJ whole genome shotgun (WGS) entry which is preliminary data.</text>
</comment>
<name>A0AAE0RJL2_9TELE</name>
<dbReference type="SUPFAM" id="SSF52047">
    <property type="entry name" value="RNI-like"/>
    <property type="match status" value="1"/>
</dbReference>
<dbReference type="SUPFAM" id="SSF56219">
    <property type="entry name" value="DNase I-like"/>
    <property type="match status" value="1"/>
</dbReference>
<dbReference type="PROSITE" id="PS50878">
    <property type="entry name" value="RT_POL"/>
    <property type="match status" value="1"/>
</dbReference>